<dbReference type="RefSeq" id="XP_028274326.1">
    <property type="nucleotide sequence ID" value="XM_028418525.1"/>
</dbReference>
<evidence type="ECO:0000256" key="3">
    <source>
        <dbReference type="ARBA" id="ARBA00023054"/>
    </source>
</evidence>
<evidence type="ECO:0000256" key="7">
    <source>
        <dbReference type="PROSITE-ProRule" id="PRU00302"/>
    </source>
</evidence>
<dbReference type="Pfam" id="PF00084">
    <property type="entry name" value="Sushi"/>
    <property type="match status" value="2"/>
</dbReference>
<dbReference type="SUPFAM" id="SSF52540">
    <property type="entry name" value="P-loop containing nucleoside triphosphate hydrolases"/>
    <property type="match status" value="1"/>
</dbReference>
<feature type="region of interest" description="Disordered" evidence="10">
    <location>
        <begin position="1668"/>
        <end position="1723"/>
    </location>
</feature>
<feature type="coiled-coil region" evidence="9">
    <location>
        <begin position="1515"/>
        <end position="1584"/>
    </location>
</feature>
<dbReference type="SMART" id="SM00032">
    <property type="entry name" value="CCP"/>
    <property type="match status" value="2"/>
</dbReference>
<dbReference type="InterPro" id="IPR000436">
    <property type="entry name" value="Sushi_SCR_CCP_dom"/>
</dbReference>
<dbReference type="GeneID" id="114444124"/>
<evidence type="ECO:0000313" key="14">
    <source>
        <dbReference type="Proteomes" id="UP000515145"/>
    </source>
</evidence>
<dbReference type="InterPro" id="IPR000859">
    <property type="entry name" value="CUB_dom"/>
</dbReference>
<dbReference type="CDD" id="cd00033">
    <property type="entry name" value="CCP"/>
    <property type="match status" value="2"/>
</dbReference>
<dbReference type="GO" id="GO:0051015">
    <property type="term" value="F:actin filament binding"/>
    <property type="evidence" value="ECO:0007669"/>
    <property type="project" value="TreeGrafter"/>
</dbReference>
<keyword evidence="8" id="KW-0009">Actin-binding</keyword>
<feature type="domain" description="Myosin motor" evidence="13">
    <location>
        <begin position="239"/>
        <end position="964"/>
    </location>
</feature>
<evidence type="ECO:0000259" key="11">
    <source>
        <dbReference type="PROSITE" id="PS01180"/>
    </source>
</evidence>
<evidence type="ECO:0000256" key="9">
    <source>
        <dbReference type="SAM" id="Coils"/>
    </source>
</evidence>
<feature type="compositionally biased region" description="Basic and acidic residues" evidence="10">
    <location>
        <begin position="1668"/>
        <end position="1686"/>
    </location>
</feature>
<evidence type="ECO:0000256" key="4">
    <source>
        <dbReference type="ARBA" id="ARBA00023123"/>
    </source>
</evidence>
<keyword evidence="14" id="KW-1185">Reference proteome</keyword>
<proteinExistence type="inferred from homology"/>
<dbReference type="PROSITE" id="PS50923">
    <property type="entry name" value="SUSHI"/>
    <property type="match status" value="2"/>
</dbReference>
<dbReference type="PROSITE" id="PS51456">
    <property type="entry name" value="MYOSIN_MOTOR"/>
    <property type="match status" value="1"/>
</dbReference>
<dbReference type="InterPro" id="IPR002928">
    <property type="entry name" value="Myosin_tail"/>
</dbReference>
<name>A0A6P7JEJ0_9TELE</name>
<keyword evidence="2 8" id="KW-0067">ATP-binding</keyword>
<dbReference type="Pfam" id="PF00063">
    <property type="entry name" value="Myosin_head"/>
    <property type="match status" value="1"/>
</dbReference>
<dbReference type="PROSITE" id="PS01180">
    <property type="entry name" value="CUB"/>
    <property type="match status" value="2"/>
</dbReference>
<evidence type="ECO:0000256" key="1">
    <source>
        <dbReference type="ARBA" id="ARBA00022741"/>
    </source>
</evidence>
<dbReference type="SUPFAM" id="SSF49854">
    <property type="entry name" value="Spermadhesin, CUB domain"/>
    <property type="match status" value="3"/>
</dbReference>
<dbReference type="PANTHER" id="PTHR45615">
    <property type="entry name" value="MYOSIN HEAVY CHAIN, NON-MUSCLE"/>
    <property type="match status" value="1"/>
</dbReference>
<keyword evidence="5" id="KW-1015">Disulfide bond</keyword>
<evidence type="ECO:0000259" key="12">
    <source>
        <dbReference type="PROSITE" id="PS50923"/>
    </source>
</evidence>
<protein>
    <submittedName>
        <fullName evidence="15">Unconventional myosin-XVIIIb</fullName>
    </submittedName>
</protein>
<dbReference type="Gene3D" id="3.40.850.10">
    <property type="entry name" value="Kinesin motor domain"/>
    <property type="match status" value="1"/>
</dbReference>
<feature type="region of interest" description="Disordered" evidence="10">
    <location>
        <begin position="1753"/>
        <end position="1804"/>
    </location>
</feature>
<dbReference type="InterPro" id="IPR035976">
    <property type="entry name" value="Sushi/SCR/CCP_sf"/>
</dbReference>
<feature type="compositionally biased region" description="Basic and acidic residues" evidence="10">
    <location>
        <begin position="145"/>
        <end position="168"/>
    </location>
</feature>
<dbReference type="InterPro" id="IPR001609">
    <property type="entry name" value="Myosin_head_motor_dom-like"/>
</dbReference>
<dbReference type="GO" id="GO:0003774">
    <property type="term" value="F:cytoskeletal motor activity"/>
    <property type="evidence" value="ECO:0007669"/>
    <property type="project" value="UniProtKB-UniRule"/>
</dbReference>
<dbReference type="GO" id="GO:0016460">
    <property type="term" value="C:myosin II complex"/>
    <property type="evidence" value="ECO:0007669"/>
    <property type="project" value="TreeGrafter"/>
</dbReference>
<evidence type="ECO:0000256" key="5">
    <source>
        <dbReference type="ARBA" id="ARBA00023157"/>
    </source>
</evidence>
<dbReference type="SMART" id="SM00042">
    <property type="entry name" value="CUB"/>
    <property type="match status" value="2"/>
</dbReference>
<feature type="domain" description="CUB" evidence="11">
    <location>
        <begin position="2137"/>
        <end position="2181"/>
    </location>
</feature>
<dbReference type="Pfam" id="PF00431">
    <property type="entry name" value="CUB"/>
    <property type="match status" value="2"/>
</dbReference>
<dbReference type="InParanoid" id="A0A6P7JEJ0"/>
<dbReference type="CDD" id="cd00041">
    <property type="entry name" value="CUB"/>
    <property type="match status" value="3"/>
</dbReference>
<feature type="coiled-coil region" evidence="9">
    <location>
        <begin position="1028"/>
        <end position="1298"/>
    </location>
</feature>
<dbReference type="Gene3D" id="2.60.120.290">
    <property type="entry name" value="Spermadhesin, CUB domain"/>
    <property type="match status" value="3"/>
</dbReference>
<dbReference type="GO" id="GO:0031032">
    <property type="term" value="P:actomyosin structure organization"/>
    <property type="evidence" value="ECO:0007669"/>
    <property type="project" value="TreeGrafter"/>
</dbReference>
<dbReference type="CTD" id="84700"/>
<dbReference type="InterPro" id="IPR035914">
    <property type="entry name" value="Sperma_CUB_dom_sf"/>
</dbReference>
<feature type="compositionally biased region" description="Polar residues" evidence="10">
    <location>
        <begin position="92"/>
        <end position="118"/>
    </location>
</feature>
<dbReference type="GO" id="GO:0005737">
    <property type="term" value="C:cytoplasm"/>
    <property type="evidence" value="ECO:0007669"/>
    <property type="project" value="TreeGrafter"/>
</dbReference>
<dbReference type="GO" id="GO:0016461">
    <property type="term" value="C:unconventional myosin complex"/>
    <property type="evidence" value="ECO:0007669"/>
    <property type="project" value="TreeGrafter"/>
</dbReference>
<dbReference type="GO" id="GO:0005524">
    <property type="term" value="F:ATP binding"/>
    <property type="evidence" value="ECO:0007669"/>
    <property type="project" value="UniProtKB-UniRule"/>
</dbReference>
<evidence type="ECO:0000256" key="8">
    <source>
        <dbReference type="PROSITE-ProRule" id="PRU00782"/>
    </source>
</evidence>
<dbReference type="SUPFAM" id="SSF57535">
    <property type="entry name" value="Complement control module/SCR domain"/>
    <property type="match status" value="2"/>
</dbReference>
<keyword evidence="6 8" id="KW-0505">Motor protein</keyword>
<keyword evidence="7" id="KW-0768">Sushi</keyword>
<dbReference type="Gene3D" id="1.20.120.720">
    <property type="entry name" value="Myosin VI head, motor domain, U50 subdomain"/>
    <property type="match status" value="1"/>
</dbReference>
<feature type="domain" description="Sushi" evidence="12">
    <location>
        <begin position="1898"/>
        <end position="1957"/>
    </location>
</feature>
<dbReference type="Gene3D" id="2.10.70.10">
    <property type="entry name" value="Complement Module, domain 1"/>
    <property type="match status" value="2"/>
</dbReference>
<organism evidence="14 15">
    <name type="scientific">Parambassis ranga</name>
    <name type="common">Indian glassy fish</name>
    <dbReference type="NCBI Taxonomy" id="210632"/>
    <lineage>
        <taxon>Eukaryota</taxon>
        <taxon>Metazoa</taxon>
        <taxon>Chordata</taxon>
        <taxon>Craniata</taxon>
        <taxon>Vertebrata</taxon>
        <taxon>Euteleostomi</taxon>
        <taxon>Actinopterygii</taxon>
        <taxon>Neopterygii</taxon>
        <taxon>Teleostei</taxon>
        <taxon>Neoteleostei</taxon>
        <taxon>Acanthomorphata</taxon>
        <taxon>Ovalentaria</taxon>
        <taxon>Ambassidae</taxon>
        <taxon>Parambassis</taxon>
    </lineage>
</organism>
<sequence>MALSSRLKLWEKKIKEEKTPVAAAVPPPPPLSSLPGGFLKQLVRESEKETKHKEPEAKDERVPSKLSDNLVQQFLTPDQTPPILEAEMSLRAEQQNNNKQGRNSAQSDGRSSSQQLSVTPDPDGTPETKQEVTPERQKQHSQQVELKKEGMEERQEPEGRQAEATITEHSRREVRDVWYEAGTVWFVHKDGFTLATQLKPDEGTPELPEGRVRVRLHTDGSLHDVTEDEVEKCNPSEKDLCEDLSDLQSVNESGVLHTLTGRAKAHMPLTHAGPNLLSFWPPLQAHSKTPKSRRGESVWDAPPALAALVKRVYVSMVGSRRDHSVCAVGRSGTGKTTACQAFTHTLLKQAGTTGGNISVERVHAMFTVLRSFGCVGSQHSDASSRFAMVFSLDFNHAGQAAAGHLQTMMLDKWRVCQKTPGETNFLVFSQMLAGISTEMKTELQLHQLPESNSFGIVHPTKVEEKQRASVAFSKLLAAMETLGFSGGEQKAIWHVLAAIYHLGAAGACRVGRRQFVNFDSAQVTSSVLGCEGEELHTAVFKHHLRQLLQRATGGSRERSAGGEAEEGPRLTAVQCVEGMAAGLYEELFTAIISLINRALSSQQLALASVMVVDTPGLRNPRHSAEERGASWSELCHNYLQERLLEHQHTHTFTHTLDRYTQEKIRVDFECPESSPAEVVSAIDQPPPQIRAADGDPRGLLWVLDEEMATPASCESSALERVSQYYSNTVRQCEQPLQCEVNHLMGRDPVRYDLTGWFGLIQNNPSALNAICLLQNSTIAPVKDLFSPRISVPPLCRGLGGLEGSSQRSLQRNGTIRKTFSGGMAAVRRHSQCISVKLQADALLNLIRRARPVFLQCVSTKSDGGGFDIPALRVQLHCTQLLSALQLYRTGYPDHMTLSDFRCHFQALSPPIMKRYASMFVSHDERKAVEELLVELDVDKKSIILGASRVFMKRGLLRYLEQQRDQKVTGWLVYLQAACMGHLARQKYRKLKVQQLAVSCLQRNLRALRVVSKWSWWKLFCRVRPLLDVNMDNERLRAKEDEASALRRRLEKSEKERNELRQTADSLETKVTAVTSELSDERFRGDAVGQALDVERAERLRLTKENKDLQARLDQCKVAMETLEKQLEEEKQRAQAAESQRGAASDSELAMQLECCQTEVEFVRRRLKQTEEKLETEKETRQQLDAKVATLQAQLEQSRRNVTELKRHRRRVTSDLQDARVLTDSLQSRMHELERKQRRFDSELTQALEEADNEREQKDKAVHESTALGAEIYTLRRSLQESQSEVGRLQKQKDELCAQIRDLSLPVDLAAESVPDLKKQLRLLESQAGERAEEVTTLTARIQQQQQVHMRFEMEMERMKQMHQKELEDKEEELEDVHKSSQRRLRQLEMQLEQEYEEKQMVIHEKHDLEGLIATLCDQVGHRDFDVEKKLRRDLKRTHALLADAQLLLATIDSSGPNPTNGSKDHIERLHCQLEESEARRLEAESAQTTLSQELDNTQVELENICRQKSMVDEQLALLQHERADLLKRLEEDQEDLNELMKKHKALIAQSSSDISQIRELQAELEEVKKQRHTLQEELQQSVSRVQFLESSTVGRSIVSKQEARVCDLENKLEFQRGQVKRFEVLVLRLRDSVVRLGEELEQSAQAEARERENARYYQQRLQDMRVEMEELSQREQDSSRRRKELEMQVESEGGHTDVPTALPSTHPAGATPGSTKEAGSKARSSGLLQSVLLPSPLPQNLLPLLGRGLSVSSLPGSHSPEQQSEGSLRRVKAPASAAESGQAPSSCTLNFSDPEGYIDSSDDPPLPDGALLHCTYTVTVYTGYGVELQVKSVNLSEGEQLSIRGVDERGAPLVLANHTLLVEGQVIRSPTNTLSVYYRSAPDGSLGVFQLHYQIFRLSCSLPKRPHFGEVSVLDLLPGGTARFHCHMGYHLQGELLLTCLNASLPVWSGKEPSCRALCGGTVKNATVGRVLSPSPHHGPNATLDRSCSWSLEAPKDQRLHLHLERLSLGPTDRLVLWSGLDAGSVVLFDSGRGGQIPFEGVISEGPAVRIQFITDQPNHNTGFNIRYEAFERGHCYEPYLQNGNFSTSDPLYGVGAVVQFTCDPGHSLEQGPPVIECISARDPYWNDTEPLCKAQCGGDLSGPGGVILSPNWPEWYGEGEDCSWRIHVGEDKRVLLDVQL</sequence>
<accession>A0A6P7JEJ0</accession>
<comment type="similarity">
    <text evidence="8">Belongs to the TRAFAC class myosin-kinesin ATPase superfamily. Myosin family.</text>
</comment>
<keyword evidence="3 9" id="KW-0175">Coiled coil</keyword>
<keyword evidence="4 8" id="KW-0518">Myosin</keyword>
<evidence type="ECO:0000259" key="13">
    <source>
        <dbReference type="PROSITE" id="PS51456"/>
    </source>
</evidence>
<dbReference type="PROSITE" id="PS50096">
    <property type="entry name" value="IQ"/>
    <property type="match status" value="1"/>
</dbReference>
<feature type="domain" description="CUB" evidence="11">
    <location>
        <begin position="1959"/>
        <end position="2071"/>
    </location>
</feature>
<evidence type="ECO:0000313" key="15">
    <source>
        <dbReference type="RefSeq" id="XP_028274326.1"/>
    </source>
</evidence>
<feature type="compositionally biased region" description="Polar residues" evidence="10">
    <location>
        <begin position="1782"/>
        <end position="1791"/>
    </location>
</feature>
<dbReference type="OrthoDB" id="2505895at2759"/>
<keyword evidence="1 8" id="KW-0547">Nucleotide-binding</keyword>
<feature type="region of interest" description="Disordered" evidence="10">
    <location>
        <begin position="17"/>
        <end position="168"/>
    </location>
</feature>
<gene>
    <name evidence="15" type="primary">myo18b</name>
</gene>
<feature type="domain" description="Sushi" evidence="12">
    <location>
        <begin position="2074"/>
        <end position="2135"/>
    </location>
</feature>
<dbReference type="InterPro" id="IPR027417">
    <property type="entry name" value="P-loop_NTPase"/>
</dbReference>
<dbReference type="SMART" id="SM00242">
    <property type="entry name" value="MYSc"/>
    <property type="match status" value="1"/>
</dbReference>
<dbReference type="PANTHER" id="PTHR45615:SF8">
    <property type="entry name" value="UNCONVENTIONAL MYOSIN-XVIIIB"/>
    <property type="match status" value="1"/>
</dbReference>
<feature type="coiled-coil region" evidence="9">
    <location>
        <begin position="1341"/>
        <end position="1404"/>
    </location>
</feature>
<feature type="compositionally biased region" description="Basic and acidic residues" evidence="10">
    <location>
        <begin position="42"/>
        <end position="63"/>
    </location>
</feature>
<feature type="compositionally biased region" description="Basic and acidic residues" evidence="10">
    <location>
        <begin position="126"/>
        <end position="138"/>
    </location>
</feature>
<comment type="caution">
    <text evidence="7">Lacks conserved residue(s) required for the propagation of feature annotation.</text>
</comment>
<dbReference type="GO" id="GO:0032982">
    <property type="term" value="C:myosin filament"/>
    <property type="evidence" value="ECO:0007669"/>
    <property type="project" value="TreeGrafter"/>
</dbReference>
<dbReference type="Proteomes" id="UP000515145">
    <property type="component" value="Chromosome 12"/>
</dbReference>
<dbReference type="Pfam" id="PF01576">
    <property type="entry name" value="Myosin_tail_1"/>
    <property type="match status" value="1"/>
</dbReference>
<reference evidence="15" key="1">
    <citation type="submission" date="2025-08" db="UniProtKB">
        <authorList>
            <consortium name="RefSeq"/>
        </authorList>
    </citation>
    <scope>IDENTIFICATION</scope>
</reference>
<evidence type="ECO:0000256" key="6">
    <source>
        <dbReference type="ARBA" id="ARBA00023175"/>
    </source>
</evidence>
<dbReference type="Gene3D" id="1.20.58.530">
    <property type="match status" value="1"/>
</dbReference>
<feature type="compositionally biased region" description="Polar residues" evidence="10">
    <location>
        <begin position="66"/>
        <end position="78"/>
    </location>
</feature>
<evidence type="ECO:0000256" key="2">
    <source>
        <dbReference type="ARBA" id="ARBA00022840"/>
    </source>
</evidence>
<dbReference type="Gene3D" id="1.20.5.4820">
    <property type="match status" value="1"/>
</dbReference>
<feature type="binding site" evidence="8">
    <location>
        <begin position="329"/>
        <end position="336"/>
    </location>
    <ligand>
        <name>ATP</name>
        <dbReference type="ChEBI" id="CHEBI:30616"/>
    </ligand>
</feature>
<evidence type="ECO:0000256" key="10">
    <source>
        <dbReference type="SAM" id="MobiDB-lite"/>
    </source>
</evidence>
<dbReference type="InterPro" id="IPR036961">
    <property type="entry name" value="Kinesin_motor_dom_sf"/>
</dbReference>
<dbReference type="Gene3D" id="1.10.10.820">
    <property type="match status" value="1"/>
</dbReference>